<dbReference type="OrthoDB" id="8606643at2"/>
<evidence type="ECO:0000313" key="2">
    <source>
        <dbReference type="Proteomes" id="UP000317243"/>
    </source>
</evidence>
<dbReference type="SUPFAM" id="SSF52540">
    <property type="entry name" value="P-loop containing nucleoside triphosphate hydrolases"/>
    <property type="match status" value="1"/>
</dbReference>
<evidence type="ECO:0000313" key="1">
    <source>
        <dbReference type="EMBL" id="TWT51812.1"/>
    </source>
</evidence>
<dbReference type="InterPro" id="IPR027417">
    <property type="entry name" value="P-loop_NTPase"/>
</dbReference>
<dbReference type="RefSeq" id="WP_146510760.1">
    <property type="nucleotide sequence ID" value="NZ_SIHI01000010.1"/>
</dbReference>
<proteinExistence type="predicted"/>
<keyword evidence="2" id="KW-1185">Reference proteome</keyword>
<dbReference type="AlphaFoldDB" id="A0A5C5WPN2"/>
<protein>
    <submittedName>
        <fullName evidence="1">Uncharacterized protein</fullName>
    </submittedName>
</protein>
<sequence>MSYPVLILGESGAGKSSSLRNLDPIQCLLLQVLPKPLPFPSQGWEKFQNSSGSIFQTDNPETIQKGIESAARLGRDIVIVDDFQYLMANEFMRRSSEKGFDKFTEIGRKAWDTIQTAINLPEPIRVYFLWHVETSQEGKLKAKTIGKMLDEKVTIEGMFSIVLRSFIDPENRAYRFATQSNGFDPVKTPWGMFQESTIENDLSIVERSITSFYGIRND</sequence>
<organism evidence="1 2">
    <name type="scientific">Thalassoglobus neptunius</name>
    <dbReference type="NCBI Taxonomy" id="1938619"/>
    <lineage>
        <taxon>Bacteria</taxon>
        <taxon>Pseudomonadati</taxon>
        <taxon>Planctomycetota</taxon>
        <taxon>Planctomycetia</taxon>
        <taxon>Planctomycetales</taxon>
        <taxon>Planctomycetaceae</taxon>
        <taxon>Thalassoglobus</taxon>
    </lineage>
</organism>
<accession>A0A5C5WPN2</accession>
<reference evidence="1 2" key="1">
    <citation type="submission" date="2019-02" db="EMBL/GenBank/DDBJ databases">
        <title>Deep-cultivation of Planctomycetes and their phenomic and genomic characterization uncovers novel biology.</title>
        <authorList>
            <person name="Wiegand S."/>
            <person name="Jogler M."/>
            <person name="Boedeker C."/>
            <person name="Pinto D."/>
            <person name="Vollmers J."/>
            <person name="Rivas-Marin E."/>
            <person name="Kohn T."/>
            <person name="Peeters S.H."/>
            <person name="Heuer A."/>
            <person name="Rast P."/>
            <person name="Oberbeckmann S."/>
            <person name="Bunk B."/>
            <person name="Jeske O."/>
            <person name="Meyerdierks A."/>
            <person name="Storesund J.E."/>
            <person name="Kallscheuer N."/>
            <person name="Luecker S."/>
            <person name="Lage O.M."/>
            <person name="Pohl T."/>
            <person name="Merkel B.J."/>
            <person name="Hornburger P."/>
            <person name="Mueller R.-W."/>
            <person name="Bruemmer F."/>
            <person name="Labrenz M."/>
            <person name="Spormann A.M."/>
            <person name="Op Den Camp H."/>
            <person name="Overmann J."/>
            <person name="Amann R."/>
            <person name="Jetten M.S.M."/>
            <person name="Mascher T."/>
            <person name="Medema M.H."/>
            <person name="Devos D.P."/>
            <person name="Kaster A.-K."/>
            <person name="Ovreas L."/>
            <person name="Rohde M."/>
            <person name="Galperin M.Y."/>
            <person name="Jogler C."/>
        </authorList>
    </citation>
    <scope>NUCLEOTIDE SEQUENCE [LARGE SCALE GENOMIC DNA]</scope>
    <source>
        <strain evidence="1 2">KOR42</strain>
    </source>
</reference>
<comment type="caution">
    <text evidence="1">The sequence shown here is derived from an EMBL/GenBank/DDBJ whole genome shotgun (WGS) entry which is preliminary data.</text>
</comment>
<name>A0A5C5WPN2_9PLAN</name>
<dbReference type="Proteomes" id="UP000317243">
    <property type="component" value="Unassembled WGS sequence"/>
</dbReference>
<dbReference type="EMBL" id="SIHI01000010">
    <property type="protein sequence ID" value="TWT51812.1"/>
    <property type="molecule type" value="Genomic_DNA"/>
</dbReference>
<gene>
    <name evidence="1" type="ORF">KOR42_32850</name>
</gene>